<accession>A0A2K1JI93</accession>
<evidence type="ECO:0000313" key="5">
    <source>
        <dbReference type="Proteomes" id="UP000006727"/>
    </source>
</evidence>
<evidence type="ECO:0000313" key="4">
    <source>
        <dbReference type="EnsemblPlants" id="Pp3c14_18660V3.1"/>
    </source>
</evidence>
<dbReference type="PANTHER" id="PTHR10566">
    <property type="entry name" value="CHAPERONE-ACTIVITY OF BC1 COMPLEX CABC1 -RELATED"/>
    <property type="match status" value="1"/>
</dbReference>
<dbReference type="EnsemblPlants" id="Pp3c14_18690V3.1">
    <property type="protein sequence ID" value="Pp3c14_18690V3.1"/>
    <property type="gene ID" value="Pp3c14_18690"/>
</dbReference>
<dbReference type="InParanoid" id="A0A2K1JI93"/>
<sequence>MLNEKKTHFERDWHFSRQKVENDTIKVNFVQTLQQSADILTKVLSKNKFAACRSRLCFKAVDEGLNILQLVDTGIQFSLCQLLEYDYIHADPHPGNLLATPDGLLAFLDFGMMSEAPESAEYAIKGHIIHLVNRICHSMARDYNDLDFLSRDVEFPSIVSVLQSFFDDVLGATVIPAYYALISRSLTVLERLALTPTQVLNFQRPLIHILLSDCSPIRIVACEMLWSNFFFRTESSGKFLHFYARSFHQLEPVFRIKQACSLCVTNCLESLTLRCFNPLWRCVFDKLFLPVVSSLLTMLTSLAIVLSSPKTCAFGGRVAGSWTRRLAARASQQLLRRHLRPQPYNFLSIMYLGRLECRVPKPFEEDQFFKNLYFALPIAVRTALRPMHTIQSARMNALTIFTGRSCVSSDTSDAATSLIQCSKNFR</sequence>
<dbReference type="EnsemblPlants" id="Pp3c14_18660V3.1">
    <property type="protein sequence ID" value="Pp3c14_18660V3.1"/>
    <property type="gene ID" value="Pp3c14_18660"/>
</dbReference>
<dbReference type="InterPro" id="IPR004147">
    <property type="entry name" value="ABC1_dom"/>
</dbReference>
<dbReference type="EMBL" id="ABEU02000014">
    <property type="protein sequence ID" value="PNR41282.1"/>
    <property type="molecule type" value="Genomic_DNA"/>
</dbReference>
<organism evidence="3">
    <name type="scientific">Physcomitrium patens</name>
    <name type="common">Spreading-leaved earth moss</name>
    <name type="synonym">Physcomitrella patens</name>
    <dbReference type="NCBI Taxonomy" id="3218"/>
    <lineage>
        <taxon>Eukaryota</taxon>
        <taxon>Viridiplantae</taxon>
        <taxon>Streptophyta</taxon>
        <taxon>Embryophyta</taxon>
        <taxon>Bryophyta</taxon>
        <taxon>Bryophytina</taxon>
        <taxon>Bryopsida</taxon>
        <taxon>Funariidae</taxon>
        <taxon>Funariales</taxon>
        <taxon>Funariaceae</taxon>
        <taxon>Physcomitrium</taxon>
    </lineage>
</organism>
<gene>
    <name evidence="3" type="ORF">PHYPA_018685</name>
</gene>
<dbReference type="Proteomes" id="UP000006727">
    <property type="component" value="Chromosome 14"/>
</dbReference>
<dbReference type="InterPro" id="IPR011009">
    <property type="entry name" value="Kinase-like_dom_sf"/>
</dbReference>
<evidence type="ECO:0000313" key="3">
    <source>
        <dbReference type="EMBL" id="PNR41282.1"/>
    </source>
</evidence>
<dbReference type="Gramene" id="Pp3c14_18660V3.1">
    <property type="protein sequence ID" value="Pp3c14_18660V3.1"/>
    <property type="gene ID" value="Pp3c14_18660"/>
</dbReference>
<dbReference type="PANTHER" id="PTHR10566:SF120">
    <property type="entry name" value="PROTEIN ACTIVITY OF BC1 COMPLEX KINASE 3, CHLOROPLASTIC"/>
    <property type="match status" value="1"/>
</dbReference>
<dbReference type="SUPFAM" id="SSF56112">
    <property type="entry name" value="Protein kinase-like (PK-like)"/>
    <property type="match status" value="1"/>
</dbReference>
<reference evidence="3 5" key="1">
    <citation type="journal article" date="2008" name="Science">
        <title>The Physcomitrella genome reveals evolutionary insights into the conquest of land by plants.</title>
        <authorList>
            <person name="Rensing S."/>
            <person name="Lang D."/>
            <person name="Zimmer A."/>
            <person name="Terry A."/>
            <person name="Salamov A."/>
            <person name="Shapiro H."/>
            <person name="Nishiyama T."/>
            <person name="Perroud P.-F."/>
            <person name="Lindquist E."/>
            <person name="Kamisugi Y."/>
            <person name="Tanahashi T."/>
            <person name="Sakakibara K."/>
            <person name="Fujita T."/>
            <person name="Oishi K."/>
            <person name="Shin-I T."/>
            <person name="Kuroki Y."/>
            <person name="Toyoda A."/>
            <person name="Suzuki Y."/>
            <person name="Hashimoto A."/>
            <person name="Yamaguchi K."/>
            <person name="Sugano A."/>
            <person name="Kohara Y."/>
            <person name="Fujiyama A."/>
            <person name="Anterola A."/>
            <person name="Aoki S."/>
            <person name="Ashton N."/>
            <person name="Barbazuk W.B."/>
            <person name="Barker E."/>
            <person name="Bennetzen J."/>
            <person name="Bezanilla M."/>
            <person name="Blankenship R."/>
            <person name="Cho S.H."/>
            <person name="Dutcher S."/>
            <person name="Estelle M."/>
            <person name="Fawcett J.A."/>
            <person name="Gundlach H."/>
            <person name="Hanada K."/>
            <person name="Heyl A."/>
            <person name="Hicks K.A."/>
            <person name="Hugh J."/>
            <person name="Lohr M."/>
            <person name="Mayer K."/>
            <person name="Melkozernov A."/>
            <person name="Murata T."/>
            <person name="Nelson D."/>
            <person name="Pils B."/>
            <person name="Prigge M."/>
            <person name="Reiss B."/>
            <person name="Renner T."/>
            <person name="Rombauts S."/>
            <person name="Rushton P."/>
            <person name="Sanderfoot A."/>
            <person name="Schween G."/>
            <person name="Shiu S.-H."/>
            <person name="Stueber K."/>
            <person name="Theodoulou F.L."/>
            <person name="Tu H."/>
            <person name="Van de Peer Y."/>
            <person name="Verrier P.J."/>
            <person name="Waters E."/>
            <person name="Wood A."/>
            <person name="Yang L."/>
            <person name="Cove D."/>
            <person name="Cuming A."/>
            <person name="Hasebe M."/>
            <person name="Lucas S."/>
            <person name="Mishler D.B."/>
            <person name="Reski R."/>
            <person name="Grigoriev I."/>
            <person name="Quatrano R.S."/>
            <person name="Boore J.L."/>
        </authorList>
    </citation>
    <scope>NUCLEOTIDE SEQUENCE [LARGE SCALE GENOMIC DNA]</scope>
    <source>
        <strain evidence="4 5">cv. Gransden 2004</strain>
    </source>
</reference>
<feature type="domain" description="ABC1 atypical kinase-like" evidence="2">
    <location>
        <begin position="63"/>
        <end position="134"/>
    </location>
</feature>
<dbReference type="STRING" id="3218.A0A2K1JI93"/>
<dbReference type="Pfam" id="PF03109">
    <property type="entry name" value="ABC1"/>
    <property type="match status" value="1"/>
</dbReference>
<dbReference type="PaxDb" id="3218-PP1S34_13V6.1"/>
<comment type="similarity">
    <text evidence="1">Belongs to the protein kinase superfamily. ADCK protein kinase family.</text>
</comment>
<reference evidence="3 5" key="2">
    <citation type="journal article" date="2018" name="Plant J.">
        <title>The Physcomitrella patens chromosome-scale assembly reveals moss genome structure and evolution.</title>
        <authorList>
            <person name="Lang D."/>
            <person name="Ullrich K.K."/>
            <person name="Murat F."/>
            <person name="Fuchs J."/>
            <person name="Jenkins J."/>
            <person name="Haas F.B."/>
            <person name="Piednoel M."/>
            <person name="Gundlach H."/>
            <person name="Van Bel M."/>
            <person name="Meyberg R."/>
            <person name="Vives C."/>
            <person name="Morata J."/>
            <person name="Symeonidi A."/>
            <person name="Hiss M."/>
            <person name="Muchero W."/>
            <person name="Kamisugi Y."/>
            <person name="Saleh O."/>
            <person name="Blanc G."/>
            <person name="Decker E.L."/>
            <person name="van Gessel N."/>
            <person name="Grimwood J."/>
            <person name="Hayes R.D."/>
            <person name="Graham S.W."/>
            <person name="Gunter L.E."/>
            <person name="McDaniel S.F."/>
            <person name="Hoernstein S.N.W."/>
            <person name="Larsson A."/>
            <person name="Li F.W."/>
            <person name="Perroud P.F."/>
            <person name="Phillips J."/>
            <person name="Ranjan P."/>
            <person name="Rokshar D.S."/>
            <person name="Rothfels C.J."/>
            <person name="Schneider L."/>
            <person name="Shu S."/>
            <person name="Stevenson D.W."/>
            <person name="Thummler F."/>
            <person name="Tillich M."/>
            <person name="Villarreal Aguilar J.C."/>
            <person name="Widiez T."/>
            <person name="Wong G.K."/>
            <person name="Wymore A."/>
            <person name="Zhang Y."/>
            <person name="Zimmer A.D."/>
            <person name="Quatrano R.S."/>
            <person name="Mayer K.F.X."/>
            <person name="Goodstein D."/>
            <person name="Casacuberta J.M."/>
            <person name="Vandepoele K."/>
            <person name="Reski R."/>
            <person name="Cuming A.C."/>
            <person name="Tuskan G.A."/>
            <person name="Maumus F."/>
            <person name="Salse J."/>
            <person name="Schmutz J."/>
            <person name="Rensing S.A."/>
        </authorList>
    </citation>
    <scope>NUCLEOTIDE SEQUENCE [LARGE SCALE GENOMIC DNA]</scope>
    <source>
        <strain evidence="4 5">cv. Gransden 2004</strain>
    </source>
</reference>
<dbReference type="InterPro" id="IPR050154">
    <property type="entry name" value="UbiB_kinase"/>
</dbReference>
<dbReference type="AlphaFoldDB" id="A0A2K1JI93"/>
<keyword evidence="5" id="KW-1185">Reference proteome</keyword>
<name>A0A2K1JI93_PHYPA</name>
<protein>
    <recommendedName>
        <fullName evidence="2">ABC1 atypical kinase-like domain-containing protein</fullName>
    </recommendedName>
</protein>
<dbReference type="Gramene" id="Pp3c14_18690V3.1">
    <property type="protein sequence ID" value="Pp3c14_18690V3.1"/>
    <property type="gene ID" value="Pp3c14_18690"/>
</dbReference>
<dbReference type="GO" id="GO:0004672">
    <property type="term" value="F:protein kinase activity"/>
    <property type="evidence" value="ECO:0000318"/>
    <property type="project" value="GO_Central"/>
</dbReference>
<proteinExistence type="inferred from homology"/>
<evidence type="ECO:0000256" key="1">
    <source>
        <dbReference type="ARBA" id="ARBA00009670"/>
    </source>
</evidence>
<reference evidence="4" key="3">
    <citation type="submission" date="2020-12" db="UniProtKB">
        <authorList>
            <consortium name="EnsemblPlants"/>
        </authorList>
    </citation>
    <scope>IDENTIFICATION</scope>
</reference>
<evidence type="ECO:0000259" key="2">
    <source>
        <dbReference type="Pfam" id="PF03109"/>
    </source>
</evidence>